<evidence type="ECO:0000256" key="10">
    <source>
        <dbReference type="ARBA" id="ARBA00022628"/>
    </source>
</evidence>
<dbReference type="AlphaFoldDB" id="A0A2S7A9B5"/>
<protein>
    <recommendedName>
        <fullName evidence="7">Methionine synthase</fullName>
        <ecNumber evidence="6">2.1.1.13</ecNumber>
    </recommendedName>
    <alternativeName>
        <fullName evidence="18">5-methyltetrahydrofolate--homocysteine methyltransferase</fullName>
    </alternativeName>
</protein>
<feature type="binding site" evidence="19">
    <location>
        <position position="287"/>
    </location>
    <ligand>
        <name>Zn(2+)</name>
        <dbReference type="ChEBI" id="CHEBI:29105"/>
    </ligand>
</feature>
<evidence type="ECO:0000256" key="5">
    <source>
        <dbReference type="ARBA" id="ARBA00010398"/>
    </source>
</evidence>
<dbReference type="PROSITE" id="PS50970">
    <property type="entry name" value="HCY"/>
    <property type="match status" value="1"/>
</dbReference>
<dbReference type="FunFam" id="3.20.20.330:FF:000001">
    <property type="entry name" value="Methionine synthase"/>
    <property type="match status" value="1"/>
</dbReference>
<comment type="catalytic activity">
    <reaction evidence="1">
        <text>(6S)-5-methyl-5,6,7,8-tetrahydrofolate + L-homocysteine = (6S)-5,6,7,8-tetrahydrofolate + L-methionine</text>
        <dbReference type="Rhea" id="RHEA:11172"/>
        <dbReference type="ChEBI" id="CHEBI:18608"/>
        <dbReference type="ChEBI" id="CHEBI:57453"/>
        <dbReference type="ChEBI" id="CHEBI:57844"/>
        <dbReference type="ChEBI" id="CHEBI:58199"/>
        <dbReference type="EC" id="2.1.1.13"/>
    </reaction>
</comment>
<proteinExistence type="inferred from homology"/>
<dbReference type="InterPro" id="IPR036589">
    <property type="entry name" value="HCY_dom_sf"/>
</dbReference>
<comment type="cofactor">
    <cofactor evidence="3">
        <name>methylcob(III)alamin</name>
        <dbReference type="ChEBI" id="CHEBI:28115"/>
    </cofactor>
</comment>
<dbReference type="SUPFAM" id="SSF82282">
    <property type="entry name" value="Homocysteine S-methyltransferase"/>
    <property type="match status" value="1"/>
</dbReference>
<comment type="pathway">
    <text evidence="4">Amino-acid biosynthesis; L-methionine biosynthesis via de novo pathway; L-methionine from L-homocysteine (MetH route): step 1/1.</text>
</comment>
<comment type="cofactor">
    <cofactor evidence="2 19">
        <name>Zn(2+)</name>
        <dbReference type="ChEBI" id="CHEBI:29105"/>
    </cofactor>
</comment>
<feature type="binding site" evidence="19">
    <location>
        <position position="350"/>
    </location>
    <ligand>
        <name>Zn(2+)</name>
        <dbReference type="ChEBI" id="CHEBI:29105"/>
    </ligand>
</feature>
<dbReference type="RefSeq" id="WP_104538018.1">
    <property type="nucleotide sequence ID" value="NZ_MIGY01000003.1"/>
</dbReference>
<evidence type="ECO:0000256" key="16">
    <source>
        <dbReference type="ARBA" id="ARBA00023285"/>
    </source>
</evidence>
<evidence type="ECO:0000256" key="11">
    <source>
        <dbReference type="ARBA" id="ARBA00022679"/>
    </source>
</evidence>
<comment type="function">
    <text evidence="17">Catalyzes the transfer of a methyl group from methyl-cobalamin to homocysteine, yielding enzyme-bound cob(I)alamin and methionine. Subsequently, remethylates the cofactor using methyltetrahydrofolate.</text>
</comment>
<accession>A0A2S7A9B5</accession>
<keyword evidence="10" id="KW-0846">Cobalamin</keyword>
<evidence type="ECO:0000256" key="15">
    <source>
        <dbReference type="ARBA" id="ARBA00023167"/>
    </source>
</evidence>
<dbReference type="PANTHER" id="PTHR45833">
    <property type="entry name" value="METHIONINE SYNTHASE"/>
    <property type="match status" value="1"/>
</dbReference>
<dbReference type="GO" id="GO:0050667">
    <property type="term" value="P:homocysteine metabolic process"/>
    <property type="evidence" value="ECO:0007669"/>
    <property type="project" value="TreeGrafter"/>
</dbReference>
<evidence type="ECO:0000256" key="7">
    <source>
        <dbReference type="ARBA" id="ARBA00013998"/>
    </source>
</evidence>
<keyword evidence="16" id="KW-0170">Cobalt</keyword>
<keyword evidence="15" id="KW-0486">Methionine biosynthesis</keyword>
<dbReference type="GO" id="GO:0008705">
    <property type="term" value="F:methionine synthase activity"/>
    <property type="evidence" value="ECO:0007669"/>
    <property type="project" value="UniProtKB-EC"/>
</dbReference>
<dbReference type="PANTHER" id="PTHR45833:SF1">
    <property type="entry name" value="METHIONINE SYNTHASE"/>
    <property type="match status" value="1"/>
</dbReference>
<evidence type="ECO:0000256" key="4">
    <source>
        <dbReference type="ARBA" id="ARBA00005178"/>
    </source>
</evidence>
<name>A0A2S7A9B5_9XANT</name>
<evidence type="ECO:0000256" key="6">
    <source>
        <dbReference type="ARBA" id="ARBA00012032"/>
    </source>
</evidence>
<dbReference type="GO" id="GO:0046872">
    <property type="term" value="F:metal ion binding"/>
    <property type="evidence" value="ECO:0007669"/>
    <property type="project" value="UniProtKB-KW"/>
</dbReference>
<dbReference type="EC" id="2.1.1.13" evidence="6"/>
<evidence type="ECO:0000259" key="20">
    <source>
        <dbReference type="PROSITE" id="PS50970"/>
    </source>
</evidence>
<dbReference type="GO" id="GO:0032259">
    <property type="term" value="P:methylation"/>
    <property type="evidence" value="ECO:0007669"/>
    <property type="project" value="UniProtKB-KW"/>
</dbReference>
<evidence type="ECO:0000256" key="2">
    <source>
        <dbReference type="ARBA" id="ARBA00001947"/>
    </source>
</evidence>
<reference evidence="21 22" key="1">
    <citation type="submission" date="2016-08" db="EMBL/GenBank/DDBJ databases">
        <title>Evolution of the type three secretion system and type three effector repertoires in Xanthomonas.</title>
        <authorList>
            <person name="Merda D."/>
            <person name="Briand M."/>
            <person name="Bosis E."/>
            <person name="Rousseau C."/>
            <person name="Portier P."/>
            <person name="Jacques M.-A."/>
            <person name="Fischer-Le Saux M."/>
        </authorList>
    </citation>
    <scope>NUCLEOTIDE SEQUENCE [LARGE SCALE GENOMIC DNA]</scope>
    <source>
        <strain evidence="21 22">CFBP 7645</strain>
    </source>
</reference>
<evidence type="ECO:0000256" key="13">
    <source>
        <dbReference type="ARBA" id="ARBA00022723"/>
    </source>
</evidence>
<evidence type="ECO:0000313" key="22">
    <source>
        <dbReference type="Proteomes" id="UP000239204"/>
    </source>
</evidence>
<dbReference type="InterPro" id="IPR050554">
    <property type="entry name" value="Met_Synthase/Corrinoid"/>
</dbReference>
<dbReference type="Proteomes" id="UP000239204">
    <property type="component" value="Unassembled WGS sequence"/>
</dbReference>
<dbReference type="Gene3D" id="3.20.20.330">
    <property type="entry name" value="Homocysteine-binding-like domain"/>
    <property type="match status" value="1"/>
</dbReference>
<sequence>MTPAVIPNPQSPVPFALPWLHPERAARLTAALAERILIIDGAMGTMIQRHDLQEPDYRGTRFADGYDSAQVHVHGPGCDHAHAPEGHDLKGNNDLLLLSRPEIIAGIHRAYLDAGADLLETNTFNATSVSQADYHLEHLVYELNKAGAQVARACCDDVEALTPHKPRFVIGVLGPTSRTASISPDVNDPGYRNTSFDALRDTYREAIDGLIDGGADTLMVETIFDTLNAKAALYAIEEVFEARGGRLPVMISGTITDASGRTLSGQTAEAFYASVAHGRPLSVGLNCALGAKDLRPHVETLAQIADAYVSAHPNAGLPNAFGEYDETPEEMAQTLREFAQAGLLNLVGGCCGTSPDHIRAIAEAVADLPPRQVPVSSRTSNAAALLQSIA</sequence>
<evidence type="ECO:0000256" key="17">
    <source>
        <dbReference type="ARBA" id="ARBA00025552"/>
    </source>
</evidence>
<evidence type="ECO:0000256" key="12">
    <source>
        <dbReference type="ARBA" id="ARBA00022691"/>
    </source>
</evidence>
<organism evidence="21 22">
    <name type="scientific">Xanthomonas arboricola</name>
    <dbReference type="NCBI Taxonomy" id="56448"/>
    <lineage>
        <taxon>Bacteria</taxon>
        <taxon>Pseudomonadati</taxon>
        <taxon>Pseudomonadota</taxon>
        <taxon>Gammaproteobacteria</taxon>
        <taxon>Lysobacterales</taxon>
        <taxon>Lysobacteraceae</taxon>
        <taxon>Xanthomonas</taxon>
    </lineage>
</organism>
<feature type="binding site" evidence="19">
    <location>
        <position position="351"/>
    </location>
    <ligand>
        <name>Zn(2+)</name>
        <dbReference type="ChEBI" id="CHEBI:29105"/>
    </ligand>
</feature>
<dbReference type="GO" id="GO:0046653">
    <property type="term" value="P:tetrahydrofolate metabolic process"/>
    <property type="evidence" value="ECO:0007669"/>
    <property type="project" value="TreeGrafter"/>
</dbReference>
<evidence type="ECO:0000256" key="3">
    <source>
        <dbReference type="ARBA" id="ARBA00001956"/>
    </source>
</evidence>
<evidence type="ECO:0000256" key="19">
    <source>
        <dbReference type="PROSITE-ProRule" id="PRU00333"/>
    </source>
</evidence>
<evidence type="ECO:0000256" key="14">
    <source>
        <dbReference type="ARBA" id="ARBA00022833"/>
    </source>
</evidence>
<keyword evidence="14 19" id="KW-0862">Zinc</keyword>
<keyword evidence="13 19" id="KW-0479">Metal-binding</keyword>
<dbReference type="GO" id="GO:0031419">
    <property type="term" value="F:cobalamin binding"/>
    <property type="evidence" value="ECO:0007669"/>
    <property type="project" value="UniProtKB-KW"/>
</dbReference>
<keyword evidence="12" id="KW-0949">S-adenosyl-L-methionine</keyword>
<keyword evidence="8 19" id="KW-0489">Methyltransferase</keyword>
<dbReference type="Pfam" id="PF02574">
    <property type="entry name" value="S-methyl_trans"/>
    <property type="match status" value="1"/>
</dbReference>
<keyword evidence="9" id="KW-0028">Amino-acid biosynthesis</keyword>
<evidence type="ECO:0000313" key="21">
    <source>
        <dbReference type="EMBL" id="PPU05721.1"/>
    </source>
</evidence>
<keyword evidence="11 19" id="KW-0808">Transferase</keyword>
<comment type="caution">
    <text evidence="21">The sequence shown here is derived from an EMBL/GenBank/DDBJ whole genome shotgun (WGS) entry which is preliminary data.</text>
</comment>
<dbReference type="InterPro" id="IPR003726">
    <property type="entry name" value="HCY_dom"/>
</dbReference>
<dbReference type="EMBL" id="MIGY01000003">
    <property type="protein sequence ID" value="PPU05721.1"/>
    <property type="molecule type" value="Genomic_DNA"/>
</dbReference>
<evidence type="ECO:0000256" key="1">
    <source>
        <dbReference type="ARBA" id="ARBA00001700"/>
    </source>
</evidence>
<gene>
    <name evidence="21" type="ORF">XarjCFBP7645_13945</name>
</gene>
<evidence type="ECO:0000256" key="9">
    <source>
        <dbReference type="ARBA" id="ARBA00022605"/>
    </source>
</evidence>
<evidence type="ECO:0000256" key="18">
    <source>
        <dbReference type="ARBA" id="ARBA00031040"/>
    </source>
</evidence>
<evidence type="ECO:0000256" key="8">
    <source>
        <dbReference type="ARBA" id="ARBA00022603"/>
    </source>
</evidence>
<feature type="domain" description="Hcy-binding" evidence="20">
    <location>
        <begin position="25"/>
        <end position="365"/>
    </location>
</feature>
<comment type="similarity">
    <text evidence="5">Belongs to the vitamin-B12 dependent methionine synthase family.</text>
</comment>
<dbReference type="GO" id="GO:0005829">
    <property type="term" value="C:cytosol"/>
    <property type="evidence" value="ECO:0007669"/>
    <property type="project" value="TreeGrafter"/>
</dbReference>